<evidence type="ECO:0000256" key="10">
    <source>
        <dbReference type="ARBA" id="ARBA00022927"/>
    </source>
</evidence>
<dbReference type="InterPro" id="IPR015943">
    <property type="entry name" value="WD40/YVTN_repeat-like_dom_sf"/>
</dbReference>
<feature type="compositionally biased region" description="Pro residues" evidence="18">
    <location>
        <begin position="1217"/>
        <end position="1229"/>
    </location>
</feature>
<dbReference type="FunFam" id="1.25.40.1030:FF:000011">
    <property type="entry name" value="SEC31 homolog B, COPII coat complex component"/>
    <property type="match status" value="1"/>
</dbReference>
<feature type="compositionally biased region" description="Pro residues" evidence="18">
    <location>
        <begin position="884"/>
        <end position="900"/>
    </location>
</feature>
<evidence type="ECO:0000313" key="20">
    <source>
        <dbReference type="Proteomes" id="UP000075881"/>
    </source>
</evidence>
<name>A0A182K048_9DIPT</name>
<feature type="compositionally biased region" description="Low complexity" evidence="18">
    <location>
        <begin position="873"/>
        <end position="883"/>
    </location>
</feature>
<evidence type="ECO:0000256" key="7">
    <source>
        <dbReference type="ARBA" id="ARBA00022737"/>
    </source>
</evidence>
<dbReference type="Pfam" id="PF00400">
    <property type="entry name" value="WD40"/>
    <property type="match status" value="2"/>
</dbReference>
<protein>
    <recommendedName>
        <fullName evidence="14">Protein transport protein Sec31A</fullName>
    </recommendedName>
    <alternativeName>
        <fullName evidence="16">SEC31-like protein 1</fullName>
    </alternativeName>
    <alternativeName>
        <fullName evidence="15">SEC31-related protein A</fullName>
    </alternativeName>
</protein>
<feature type="region of interest" description="Disordered" evidence="18">
    <location>
        <begin position="1007"/>
        <end position="1059"/>
    </location>
</feature>
<dbReference type="GO" id="GO:0070971">
    <property type="term" value="C:endoplasmic reticulum exit site"/>
    <property type="evidence" value="ECO:0007669"/>
    <property type="project" value="TreeGrafter"/>
</dbReference>
<dbReference type="PROSITE" id="PS50294">
    <property type="entry name" value="WD_REPEATS_REGION"/>
    <property type="match status" value="1"/>
</dbReference>
<feature type="region of interest" description="Disordered" evidence="18">
    <location>
        <begin position="807"/>
        <end position="989"/>
    </location>
</feature>
<proteinExistence type="inferred from homology"/>
<dbReference type="InterPro" id="IPR040251">
    <property type="entry name" value="SEC31-like"/>
</dbReference>
<evidence type="ECO:0000313" key="19">
    <source>
        <dbReference type="EnsemblMetazoa" id="ACHR004130-PA"/>
    </source>
</evidence>
<evidence type="ECO:0000256" key="12">
    <source>
        <dbReference type="ARBA" id="ARBA00023329"/>
    </source>
</evidence>
<keyword evidence="9" id="KW-0931">ER-Golgi transport</keyword>
<dbReference type="GO" id="GO:0030127">
    <property type="term" value="C:COPII vesicle coat"/>
    <property type="evidence" value="ECO:0007669"/>
    <property type="project" value="TreeGrafter"/>
</dbReference>
<evidence type="ECO:0000256" key="6">
    <source>
        <dbReference type="ARBA" id="ARBA00022574"/>
    </source>
</evidence>
<keyword evidence="12" id="KW-0968">Cytoplasmic vesicle</keyword>
<dbReference type="GO" id="GO:0005198">
    <property type="term" value="F:structural molecule activity"/>
    <property type="evidence" value="ECO:0007669"/>
    <property type="project" value="TreeGrafter"/>
</dbReference>
<dbReference type="EnsemblMetazoa" id="ACHR004130-RA">
    <property type="protein sequence ID" value="ACHR004130-PA"/>
    <property type="gene ID" value="ACHR004130"/>
</dbReference>
<dbReference type="Gene3D" id="2.130.10.10">
    <property type="entry name" value="YVTN repeat-like/Quinoprotein amine dehydrogenase"/>
    <property type="match status" value="1"/>
</dbReference>
<keyword evidence="5" id="KW-0963">Cytoplasm</keyword>
<dbReference type="PROSITE" id="PS50082">
    <property type="entry name" value="WD_REPEATS_2"/>
    <property type="match status" value="1"/>
</dbReference>
<keyword evidence="11" id="KW-0472">Membrane</keyword>
<dbReference type="Proteomes" id="UP000075881">
    <property type="component" value="Unassembled WGS sequence"/>
</dbReference>
<evidence type="ECO:0000256" key="16">
    <source>
        <dbReference type="ARBA" id="ARBA00043112"/>
    </source>
</evidence>
<dbReference type="FunFam" id="2.130.10.10:FF:000009">
    <property type="entry name" value="Protein transport protein Sec31A isoform A"/>
    <property type="match status" value="1"/>
</dbReference>
<dbReference type="GO" id="GO:0090110">
    <property type="term" value="P:COPII-coated vesicle cargo loading"/>
    <property type="evidence" value="ECO:0007669"/>
    <property type="project" value="TreeGrafter"/>
</dbReference>
<evidence type="ECO:0000256" key="15">
    <source>
        <dbReference type="ARBA" id="ARBA00041470"/>
    </source>
</evidence>
<dbReference type="STRING" id="43041.A0A182K048"/>
<dbReference type="VEuPathDB" id="VectorBase:ACHR004130"/>
<feature type="compositionally biased region" description="Low complexity" evidence="18">
    <location>
        <begin position="1194"/>
        <end position="1216"/>
    </location>
</feature>
<evidence type="ECO:0000256" key="8">
    <source>
        <dbReference type="ARBA" id="ARBA00022824"/>
    </source>
</evidence>
<feature type="region of interest" description="Disordered" evidence="18">
    <location>
        <begin position="1084"/>
        <end position="1164"/>
    </location>
</feature>
<sequence length="1340" mass="145846">MKVKELQKMVNVAWSPAQQAPIMLAAGTAAQQLDASFSTTAALELYSINLADPSYDLELKGSQPSTHRFHKLLWSPLAAGDPGTGGPSGLITGGCESGVLQVYNVAQLLAGQNALVAQQEKHQGAVRSLDYNPFQHNLVASGASESEIFIWDLNNTAVPMSPGAKVTPHEDVQGLAWNRQVQHILASVFPSRCVIWDLRKNEPIIKLSDTQSRIRWRVAQWHPEVATQLWLASEEDQSPTVQLWDLRYATAPAKTFQIHHRGMLGLTWCPKDHDLVASCGKDNRIICWNQNTEDPNGEILSELATTNQWNFDVAWCPRNPALIAGSSFDGNVTIYSIHGGVHQQVQTSNKIADSFPGMENIGHEPSQSVPVQPHGAISNELKRPPRWMRRPAGACFGFGGKLVTFNGTSRTVTVNQVITDPELVERSNQLERVLNEGNFVDYCRQKADQTNDQHSRFMWYFLKANFEDDPHAEMLNLLGYQADDTANKFKNYVVDGPLKSEESNPVDGLSDQMAGLSRITDNNAVFDAIAAGGKQNTDGQNTSTAKQNGTGGEMPYKIRTGQDKEGLICEALLTGNLEAAIELCMQTGKTSEALILAMNSGSDLLAKVQYRYLRDNENYLSNLISALVLCDWTGVVTQCTIDSWKEAMVAAITHCKHQLPLLCERLGERLQGEATSNADLARNAILCYICAGSTERLVEAWQLSKGSQPNDLVGEDELDKNNNSNRDLQELVEVSMLLQKALEKQGRSAPAVGKLADLLSQYASLLAAQGSLPSALTYLGNSTDPEMEELRERLYYALGHKTYAPVASSRPQYASQQQQQHQPPFNPMFPTIGQAAKMKSYGQSMPPAPVPTLNTASTMPQQPSWSTSPFQQPPMGMGPVAAPVAPPPLATKPPVGPPPSATAVGNDLSQPPRPSSVSSQSGGSTLGRAKYVLDPSVTSGPNYGQTNSNFYNPMAYQPQQPNAPTLGNQPPQATSFYNPANAQPVQSNNFKPFTPAPLVQASPYLPGVSPLDVTQQQPGMGYPPPPPQAAGPPMGNVQRNPTPPPGWNDPPAVKSSSRPQYCEQYEMSAVHAGTRRWRRIIESHANDHSNRSSPQQPKTEPSTMAPITSPLPAGLAPSNGYPDPNSNYMQGNTGQHYLTPQQPNTMYNASMGGQQPAAVPPQSNTINYQNFQQTLPSTYQPAPMAGAGQGQTGGMYYPGAQPMDGGAMQQQQQPAAPAAPEPPKQKPPLPEQYVFMQTVFEELKKQCVASAGNPQTKRKLEDVSKRLEMLYDLLRENRLSQNTLNSLNQLVALVQAGDYANGIGLHTQMVSGPDFAQIASFMPGIKVLLQSAMQLQVYLR</sequence>
<evidence type="ECO:0000256" key="5">
    <source>
        <dbReference type="ARBA" id="ARBA00022490"/>
    </source>
</evidence>
<feature type="compositionally biased region" description="Polar residues" evidence="18">
    <location>
        <begin position="936"/>
        <end position="989"/>
    </location>
</feature>
<evidence type="ECO:0000256" key="2">
    <source>
        <dbReference type="ARBA" id="ARBA00004406"/>
    </source>
</evidence>
<feature type="region of interest" description="Disordered" evidence="18">
    <location>
        <begin position="533"/>
        <end position="555"/>
    </location>
</feature>
<dbReference type="GO" id="GO:0015031">
    <property type="term" value="P:protein transport"/>
    <property type="evidence" value="ECO:0007669"/>
    <property type="project" value="UniProtKB-KW"/>
</dbReference>
<evidence type="ECO:0000256" key="3">
    <source>
        <dbReference type="ARBA" id="ARBA00009358"/>
    </source>
</evidence>
<keyword evidence="4" id="KW-0813">Transport</keyword>
<accession>A0A182K048</accession>
<evidence type="ECO:0000256" key="1">
    <source>
        <dbReference type="ARBA" id="ARBA00004180"/>
    </source>
</evidence>
<dbReference type="InterPro" id="IPR001680">
    <property type="entry name" value="WD40_rpt"/>
</dbReference>
<dbReference type="GO" id="GO:0005789">
    <property type="term" value="C:endoplasmic reticulum membrane"/>
    <property type="evidence" value="ECO:0007669"/>
    <property type="project" value="UniProtKB-SubCell"/>
</dbReference>
<keyword evidence="8" id="KW-0256">Endoplasmic reticulum</keyword>
<evidence type="ECO:0000256" key="4">
    <source>
        <dbReference type="ARBA" id="ARBA00022448"/>
    </source>
</evidence>
<evidence type="ECO:0000256" key="13">
    <source>
        <dbReference type="ARBA" id="ARBA00025471"/>
    </source>
</evidence>
<dbReference type="SMART" id="SM00320">
    <property type="entry name" value="WD40"/>
    <property type="match status" value="4"/>
</dbReference>
<dbReference type="PANTHER" id="PTHR13923">
    <property type="entry name" value="SEC31-RELATED PROTEIN"/>
    <property type="match status" value="1"/>
</dbReference>
<evidence type="ECO:0000256" key="18">
    <source>
        <dbReference type="SAM" id="MobiDB-lite"/>
    </source>
</evidence>
<dbReference type="Gene3D" id="1.20.940.10">
    <property type="entry name" value="Functional domain of the splicing factor Prp18"/>
    <property type="match status" value="1"/>
</dbReference>
<keyword evidence="20" id="KW-1185">Reference proteome</keyword>
<reference evidence="19" key="2">
    <citation type="submission" date="2020-05" db="UniProtKB">
        <authorList>
            <consortium name="EnsemblMetazoa"/>
        </authorList>
    </citation>
    <scope>IDENTIFICATION</scope>
    <source>
        <strain evidence="19">ACHKN1017</strain>
    </source>
</reference>
<feature type="region of interest" description="Disordered" evidence="18">
    <location>
        <begin position="1193"/>
        <end position="1229"/>
    </location>
</feature>
<dbReference type="PANTHER" id="PTHR13923:SF11">
    <property type="entry name" value="SECRETORY 31, ISOFORM D"/>
    <property type="match status" value="1"/>
</dbReference>
<feature type="compositionally biased region" description="Pro residues" evidence="18">
    <location>
        <begin position="1021"/>
        <end position="1030"/>
    </location>
</feature>
<dbReference type="Gene3D" id="1.25.40.1030">
    <property type="match status" value="1"/>
</dbReference>
<keyword evidence="10" id="KW-0653">Protein transport</keyword>
<comment type="subcellular location">
    <subcellularLocation>
        <location evidence="1">Cytoplasmic vesicle membrane</location>
        <topology evidence="1">Peripheral membrane protein</topology>
        <orientation evidence="1">Cytoplasmic side</orientation>
    </subcellularLocation>
    <subcellularLocation>
        <location evidence="2">Endoplasmic reticulum membrane</location>
        <topology evidence="2">Peripheral membrane protein</topology>
    </subcellularLocation>
</comment>
<dbReference type="FunFam" id="1.20.940.10:FF:000001">
    <property type="entry name" value="Protein transport protein Sec31A isoform A"/>
    <property type="match status" value="1"/>
</dbReference>
<evidence type="ECO:0000256" key="14">
    <source>
        <dbReference type="ARBA" id="ARBA00039468"/>
    </source>
</evidence>
<comment type="similarity">
    <text evidence="3">Belongs to the WD repeat SEC31 family.</text>
</comment>
<feature type="compositionally biased region" description="Polar residues" evidence="18">
    <location>
        <begin position="534"/>
        <end position="548"/>
    </location>
</feature>
<keyword evidence="7" id="KW-0677">Repeat</keyword>
<dbReference type="GO" id="GO:0007029">
    <property type="term" value="P:endoplasmic reticulum organization"/>
    <property type="evidence" value="ECO:0007669"/>
    <property type="project" value="TreeGrafter"/>
</dbReference>
<evidence type="ECO:0000256" key="17">
    <source>
        <dbReference type="PROSITE-ProRule" id="PRU00221"/>
    </source>
</evidence>
<feature type="compositionally biased region" description="Polar residues" evidence="18">
    <location>
        <begin position="1091"/>
        <end position="1106"/>
    </location>
</feature>
<reference evidence="20" key="1">
    <citation type="submission" date="2013-03" db="EMBL/GenBank/DDBJ databases">
        <title>The Genome Sequence of Anopheles christyi ACHKN1017.</title>
        <authorList>
            <consortium name="The Broad Institute Genomics Platform"/>
            <person name="Neafsey D.E."/>
            <person name="Besansky N."/>
            <person name="Walker B."/>
            <person name="Young S.K."/>
            <person name="Zeng Q."/>
            <person name="Gargeya S."/>
            <person name="Fitzgerald M."/>
            <person name="Haas B."/>
            <person name="Abouelleil A."/>
            <person name="Allen A.W."/>
            <person name="Alvarado L."/>
            <person name="Arachchi H.M."/>
            <person name="Berlin A.M."/>
            <person name="Chapman S.B."/>
            <person name="Gainer-Dewar J."/>
            <person name="Goldberg J."/>
            <person name="Griggs A."/>
            <person name="Gujja S."/>
            <person name="Hansen M."/>
            <person name="Howarth C."/>
            <person name="Imamovic A."/>
            <person name="Ireland A."/>
            <person name="Larimer J."/>
            <person name="McCowan C."/>
            <person name="Murphy C."/>
            <person name="Pearson M."/>
            <person name="Poon T.W."/>
            <person name="Priest M."/>
            <person name="Roberts A."/>
            <person name="Saif S."/>
            <person name="Shea T."/>
            <person name="Sisk P."/>
            <person name="Sykes S."/>
            <person name="Wortman J."/>
            <person name="Nusbaum C."/>
            <person name="Birren B."/>
        </authorList>
    </citation>
    <scope>NUCLEOTIDE SEQUENCE [LARGE SCALE GENOMIC DNA]</scope>
    <source>
        <strain evidence="20">ACHKN1017</strain>
    </source>
</reference>
<comment type="function">
    <text evidence="13">Component of the coat protein complex II (COPII) which promotes the formation of transport vesicles from the endoplasmic reticulum (ER). The coat has two main functions, the physical deformation of the endoplasmic reticulum membrane into vesicles and the selection of cargo molecules.</text>
</comment>
<evidence type="ECO:0000256" key="9">
    <source>
        <dbReference type="ARBA" id="ARBA00022892"/>
    </source>
</evidence>
<feature type="compositionally biased region" description="Low complexity" evidence="18">
    <location>
        <begin position="808"/>
        <end position="823"/>
    </location>
</feature>
<organism evidence="19 20">
    <name type="scientific">Anopheles christyi</name>
    <dbReference type="NCBI Taxonomy" id="43041"/>
    <lineage>
        <taxon>Eukaryota</taxon>
        <taxon>Metazoa</taxon>
        <taxon>Ecdysozoa</taxon>
        <taxon>Arthropoda</taxon>
        <taxon>Hexapoda</taxon>
        <taxon>Insecta</taxon>
        <taxon>Pterygota</taxon>
        <taxon>Neoptera</taxon>
        <taxon>Endopterygota</taxon>
        <taxon>Diptera</taxon>
        <taxon>Nematocera</taxon>
        <taxon>Culicoidea</taxon>
        <taxon>Culicidae</taxon>
        <taxon>Anophelinae</taxon>
        <taxon>Anopheles</taxon>
    </lineage>
</organism>
<dbReference type="SUPFAM" id="SSF50978">
    <property type="entry name" value="WD40 repeat-like"/>
    <property type="match status" value="1"/>
</dbReference>
<feature type="compositionally biased region" description="Polar residues" evidence="18">
    <location>
        <begin position="1124"/>
        <end position="1153"/>
    </location>
</feature>
<evidence type="ECO:0000256" key="11">
    <source>
        <dbReference type="ARBA" id="ARBA00023136"/>
    </source>
</evidence>
<feature type="compositionally biased region" description="Polar residues" evidence="18">
    <location>
        <begin position="852"/>
        <end position="870"/>
    </location>
</feature>
<feature type="repeat" description="WD" evidence="17">
    <location>
        <begin position="119"/>
        <end position="161"/>
    </location>
</feature>
<dbReference type="InterPro" id="IPR036322">
    <property type="entry name" value="WD40_repeat_dom_sf"/>
</dbReference>
<keyword evidence="6 17" id="KW-0853">WD repeat</keyword>